<feature type="transmembrane region" description="Helical" evidence="6">
    <location>
        <begin position="93"/>
        <end position="113"/>
    </location>
</feature>
<feature type="transmembrane region" description="Helical" evidence="6">
    <location>
        <begin position="296"/>
        <end position="319"/>
    </location>
</feature>
<evidence type="ECO:0000256" key="5">
    <source>
        <dbReference type="ARBA" id="ARBA00023136"/>
    </source>
</evidence>
<dbReference type="Proteomes" id="UP000694257">
    <property type="component" value="Chromosome"/>
</dbReference>
<feature type="transmembrane region" description="Helical" evidence="6">
    <location>
        <begin position="269"/>
        <end position="290"/>
    </location>
</feature>
<evidence type="ECO:0000256" key="3">
    <source>
        <dbReference type="ARBA" id="ARBA00022692"/>
    </source>
</evidence>
<comment type="subcellular location">
    <subcellularLocation>
        <location evidence="1">Membrane</location>
        <topology evidence="1">Multi-pass membrane protein</topology>
    </subcellularLocation>
</comment>
<dbReference type="Pfam" id="PF07690">
    <property type="entry name" value="MFS_1"/>
    <property type="match status" value="1"/>
</dbReference>
<keyword evidence="4 6" id="KW-1133">Transmembrane helix</keyword>
<keyword evidence="5 6" id="KW-0472">Membrane</keyword>
<evidence type="ECO:0000256" key="2">
    <source>
        <dbReference type="ARBA" id="ARBA00022448"/>
    </source>
</evidence>
<dbReference type="PANTHER" id="PTHR12778">
    <property type="entry name" value="SOLUTE CARRIER FAMILY 33 ACETYL-COA TRANSPORTER -RELATED"/>
    <property type="match status" value="1"/>
</dbReference>
<evidence type="ECO:0000256" key="6">
    <source>
        <dbReference type="SAM" id="Phobius"/>
    </source>
</evidence>
<reference evidence="8 9" key="1">
    <citation type="submission" date="2021-07" db="EMBL/GenBank/DDBJ databases">
        <title>Whole Genome Sequence of Nocardia Iowensis.</title>
        <authorList>
            <person name="Lamm A."/>
            <person name="Collins-Fairclough A.M."/>
            <person name="Bunk B."/>
            <person name="Sproer C."/>
        </authorList>
    </citation>
    <scope>NUCLEOTIDE SEQUENCE [LARGE SCALE GENOMIC DNA]</scope>
    <source>
        <strain evidence="8 9">NRRL 5646</strain>
    </source>
</reference>
<dbReference type="InterPro" id="IPR004752">
    <property type="entry name" value="AmpG_permease/AT-1"/>
</dbReference>
<evidence type="ECO:0000313" key="9">
    <source>
        <dbReference type="Proteomes" id="UP000694257"/>
    </source>
</evidence>
<evidence type="ECO:0000313" key="8">
    <source>
        <dbReference type="EMBL" id="QXN90710.1"/>
    </source>
</evidence>
<evidence type="ECO:0000256" key="4">
    <source>
        <dbReference type="ARBA" id="ARBA00022989"/>
    </source>
</evidence>
<dbReference type="InterPro" id="IPR011701">
    <property type="entry name" value="MFS"/>
</dbReference>
<feature type="transmembrane region" description="Helical" evidence="6">
    <location>
        <begin position="7"/>
        <end position="28"/>
    </location>
</feature>
<evidence type="ECO:0000259" key="7">
    <source>
        <dbReference type="PROSITE" id="PS50850"/>
    </source>
</evidence>
<dbReference type="RefSeq" id="WP_218471577.1">
    <property type="nucleotide sequence ID" value="NZ_BAABJN010000006.1"/>
</dbReference>
<keyword evidence="9" id="KW-1185">Reference proteome</keyword>
<feature type="domain" description="Major facilitator superfamily (MFS) profile" evidence="7">
    <location>
        <begin position="1"/>
        <end position="384"/>
    </location>
</feature>
<keyword evidence="3 6" id="KW-0812">Transmembrane</keyword>
<dbReference type="EMBL" id="CP078145">
    <property type="protein sequence ID" value="QXN90710.1"/>
    <property type="molecule type" value="Genomic_DNA"/>
</dbReference>
<evidence type="ECO:0000256" key="1">
    <source>
        <dbReference type="ARBA" id="ARBA00004141"/>
    </source>
</evidence>
<accession>A0ABX8RQW7</accession>
<dbReference type="InterPro" id="IPR020846">
    <property type="entry name" value="MFS_dom"/>
</dbReference>
<name>A0ABX8RQW7_NOCIO</name>
<dbReference type="PROSITE" id="PS50850">
    <property type="entry name" value="MFS"/>
    <property type="match status" value="1"/>
</dbReference>
<sequence length="397" mass="41900">MKPNYGLLAALYVSQYLGFSFFGVGLVAILRDRGASLDEIATLESLLLIWVAKPLWAPLVDRIGSYRRWLLVLQPLLAGVLLLATPLDPVRDLGLLMVVVGVVALLSATQDIATDAIAVRMLESEQRGIGNGVQTAGGYLGGVLGGGLTLVVYDQFGWAAAIVTLAVATVLPLPQILRFREPAARPVARRASLRAVFRRPGMLRWILLVLPPCVVGLHGSYALITPMLVDLGWSLTSVGITTNALGGFVGIFFGIAVGVLVSRFRRRSMLVWTQCAQVPAILLLAVAWFVSSSPAVLIAAMAVQAAMAATITIVFTVTMDLCAKESAATDFTVVSSFVMMVGIVGGIILTALAEPLGYTTTLAGAAAIALVGVVVALRYYQDSSPDAVAEPAVVRQV</sequence>
<dbReference type="PANTHER" id="PTHR12778:SF10">
    <property type="entry name" value="MAJOR FACILITATOR SUPERFAMILY DOMAIN-CONTAINING PROTEIN 3"/>
    <property type="match status" value="1"/>
</dbReference>
<keyword evidence="2" id="KW-0813">Transport</keyword>
<feature type="transmembrane region" description="Helical" evidence="6">
    <location>
        <begin position="201"/>
        <end position="224"/>
    </location>
</feature>
<feature type="transmembrane region" description="Helical" evidence="6">
    <location>
        <begin position="133"/>
        <end position="153"/>
    </location>
</feature>
<organism evidence="8 9">
    <name type="scientific">Nocardia iowensis</name>
    <dbReference type="NCBI Taxonomy" id="204891"/>
    <lineage>
        <taxon>Bacteria</taxon>
        <taxon>Bacillati</taxon>
        <taxon>Actinomycetota</taxon>
        <taxon>Actinomycetes</taxon>
        <taxon>Mycobacteriales</taxon>
        <taxon>Nocardiaceae</taxon>
        <taxon>Nocardia</taxon>
    </lineage>
</organism>
<protein>
    <submittedName>
        <fullName evidence="8">MFS transporter</fullName>
    </submittedName>
</protein>
<feature type="transmembrane region" description="Helical" evidence="6">
    <location>
        <begin position="159"/>
        <end position="180"/>
    </location>
</feature>
<proteinExistence type="predicted"/>
<feature type="transmembrane region" description="Helical" evidence="6">
    <location>
        <begin position="358"/>
        <end position="377"/>
    </location>
</feature>
<feature type="transmembrane region" description="Helical" evidence="6">
    <location>
        <begin position="244"/>
        <end position="262"/>
    </location>
</feature>
<gene>
    <name evidence="8" type="ORF">KV110_35880</name>
</gene>
<feature type="transmembrane region" description="Helical" evidence="6">
    <location>
        <begin position="331"/>
        <end position="352"/>
    </location>
</feature>